<evidence type="ECO:0000313" key="4">
    <source>
        <dbReference type="Proteomes" id="UP001150238"/>
    </source>
</evidence>
<keyword evidence="2" id="KW-0732">Signal</keyword>
<feature type="region of interest" description="Disordered" evidence="1">
    <location>
        <begin position="99"/>
        <end position="125"/>
    </location>
</feature>
<protein>
    <submittedName>
        <fullName evidence="3">Uncharacterized protein</fullName>
    </submittedName>
</protein>
<evidence type="ECO:0000256" key="1">
    <source>
        <dbReference type="SAM" id="MobiDB-lite"/>
    </source>
</evidence>
<name>A0A9W9AV73_9AGAR</name>
<evidence type="ECO:0000313" key="3">
    <source>
        <dbReference type="EMBL" id="KAJ4491341.1"/>
    </source>
</evidence>
<feature type="chain" id="PRO_5040901227" evidence="2">
    <location>
        <begin position="21"/>
        <end position="261"/>
    </location>
</feature>
<feature type="signal peptide" evidence="2">
    <location>
        <begin position="1"/>
        <end position="20"/>
    </location>
</feature>
<proteinExistence type="predicted"/>
<feature type="compositionally biased region" description="Polar residues" evidence="1">
    <location>
        <begin position="99"/>
        <end position="110"/>
    </location>
</feature>
<feature type="compositionally biased region" description="Basic and acidic residues" evidence="1">
    <location>
        <begin position="112"/>
        <end position="125"/>
    </location>
</feature>
<gene>
    <name evidence="3" type="ORF">C8J55DRAFT_277576</name>
</gene>
<feature type="compositionally biased region" description="Low complexity" evidence="1">
    <location>
        <begin position="194"/>
        <end position="204"/>
    </location>
</feature>
<sequence>MIYYSVLAVLAVGTASSVLAAPISSNALPGDLTLESVAPTLSSSSSIPIHTDLTGISHRVPTTIEPVLGPQPTAPSTNFGDGSFSPASQNLNGHTSTVQGITPISNTIHQPRTADESQKEEDERQLKQLKEALEKSKEPMTTAINAEIEELEKKIRLSHNVPKIVTPSSKGSKEDDVSMVDAHSPESDVHMLGSSHPHSPQSQPDTDMGGVSHRSPMSLDPPSPHQARSDIGSGQPLSTNSHIPSPYRARSLSDLYGDDLD</sequence>
<comment type="caution">
    <text evidence="3">The sequence shown here is derived from an EMBL/GenBank/DDBJ whole genome shotgun (WGS) entry which is preliminary data.</text>
</comment>
<accession>A0A9W9AV73</accession>
<evidence type="ECO:0000256" key="2">
    <source>
        <dbReference type="SAM" id="SignalP"/>
    </source>
</evidence>
<feature type="region of interest" description="Disordered" evidence="1">
    <location>
        <begin position="162"/>
        <end position="261"/>
    </location>
</feature>
<reference evidence="3" key="2">
    <citation type="journal article" date="2023" name="Proc. Natl. Acad. Sci. U.S.A.">
        <title>A global phylogenomic analysis of the shiitake genus Lentinula.</title>
        <authorList>
            <person name="Sierra-Patev S."/>
            <person name="Min B."/>
            <person name="Naranjo-Ortiz M."/>
            <person name="Looney B."/>
            <person name="Konkel Z."/>
            <person name="Slot J.C."/>
            <person name="Sakamoto Y."/>
            <person name="Steenwyk J.L."/>
            <person name="Rokas A."/>
            <person name="Carro J."/>
            <person name="Camarero S."/>
            <person name="Ferreira P."/>
            <person name="Molpeceres G."/>
            <person name="Ruiz-Duenas F.J."/>
            <person name="Serrano A."/>
            <person name="Henrissat B."/>
            <person name="Drula E."/>
            <person name="Hughes K.W."/>
            <person name="Mata J.L."/>
            <person name="Ishikawa N.K."/>
            <person name="Vargas-Isla R."/>
            <person name="Ushijima S."/>
            <person name="Smith C.A."/>
            <person name="Donoghue J."/>
            <person name="Ahrendt S."/>
            <person name="Andreopoulos W."/>
            <person name="He G."/>
            <person name="LaButti K."/>
            <person name="Lipzen A."/>
            <person name="Ng V."/>
            <person name="Riley R."/>
            <person name="Sandor L."/>
            <person name="Barry K."/>
            <person name="Martinez A.T."/>
            <person name="Xiao Y."/>
            <person name="Gibbons J.G."/>
            <person name="Terashima K."/>
            <person name="Grigoriev I.V."/>
            <person name="Hibbett D."/>
        </authorList>
    </citation>
    <scope>NUCLEOTIDE SEQUENCE</scope>
    <source>
        <strain evidence="3">Sp2 HRB7682 ss15</strain>
    </source>
</reference>
<dbReference type="AlphaFoldDB" id="A0A9W9AV73"/>
<reference evidence="3" key="1">
    <citation type="submission" date="2022-08" db="EMBL/GenBank/DDBJ databases">
        <authorList>
            <consortium name="DOE Joint Genome Institute"/>
            <person name="Min B."/>
            <person name="Riley R."/>
            <person name="Sierra-Patev S."/>
            <person name="Naranjo-Ortiz M."/>
            <person name="Looney B."/>
            <person name="Konkel Z."/>
            <person name="Slot J.C."/>
            <person name="Sakamoto Y."/>
            <person name="Steenwyk J.L."/>
            <person name="Rokas A."/>
            <person name="Carro J."/>
            <person name="Camarero S."/>
            <person name="Ferreira P."/>
            <person name="Molpeceres G."/>
            <person name="Ruiz-Duenas F.J."/>
            <person name="Serrano A."/>
            <person name="Henrissat B."/>
            <person name="Drula E."/>
            <person name="Hughes K.W."/>
            <person name="Mata J.L."/>
            <person name="Ishikawa N.K."/>
            <person name="Vargas-Isla R."/>
            <person name="Ushijima S."/>
            <person name="Smith C.A."/>
            <person name="Ahrendt S."/>
            <person name="Andreopoulos W."/>
            <person name="He G."/>
            <person name="Labutti K."/>
            <person name="Lipzen A."/>
            <person name="Ng V."/>
            <person name="Sandor L."/>
            <person name="Barry K."/>
            <person name="Martinez A.T."/>
            <person name="Xiao Y."/>
            <person name="Gibbons J.G."/>
            <person name="Terashima K."/>
            <person name="Hibbett D.S."/>
            <person name="Grigoriev I.V."/>
        </authorList>
    </citation>
    <scope>NUCLEOTIDE SEQUENCE</scope>
    <source>
        <strain evidence="3">Sp2 HRB7682 ss15</strain>
    </source>
</reference>
<organism evidence="3 4">
    <name type="scientific">Lentinula lateritia</name>
    <dbReference type="NCBI Taxonomy" id="40482"/>
    <lineage>
        <taxon>Eukaryota</taxon>
        <taxon>Fungi</taxon>
        <taxon>Dikarya</taxon>
        <taxon>Basidiomycota</taxon>
        <taxon>Agaricomycotina</taxon>
        <taxon>Agaricomycetes</taxon>
        <taxon>Agaricomycetidae</taxon>
        <taxon>Agaricales</taxon>
        <taxon>Marasmiineae</taxon>
        <taxon>Omphalotaceae</taxon>
        <taxon>Lentinula</taxon>
    </lineage>
</organism>
<dbReference type="EMBL" id="JANVFS010000006">
    <property type="protein sequence ID" value="KAJ4491341.1"/>
    <property type="molecule type" value="Genomic_DNA"/>
</dbReference>
<dbReference type="Proteomes" id="UP001150238">
    <property type="component" value="Unassembled WGS sequence"/>
</dbReference>